<dbReference type="Gene3D" id="3.90.70.10">
    <property type="entry name" value="Cysteine proteinases"/>
    <property type="match status" value="1"/>
</dbReference>
<evidence type="ECO:0000313" key="1">
    <source>
        <dbReference type="EMBL" id="KWX11993.1"/>
    </source>
</evidence>
<reference evidence="1 2" key="1">
    <citation type="journal article" date="2015" name="Mol. Biochem. Parasitol.">
        <title>Identification of polymorphic genes for use in assemblage B genotyping assays through comparative genomics of multiple assemblage B Giardia duodenalis isolates.</title>
        <authorList>
            <person name="Wielinga C."/>
            <person name="Thompson R.C."/>
            <person name="Monis P."/>
            <person name="Ryan U."/>
        </authorList>
    </citation>
    <scope>NUCLEOTIDE SEQUENCE [LARGE SCALE GENOMIC DNA]</scope>
    <source>
        <strain evidence="1 2">BAH15c1</strain>
    </source>
</reference>
<dbReference type="Proteomes" id="UP000070089">
    <property type="component" value="Unassembled WGS sequence"/>
</dbReference>
<organism evidence="1 2">
    <name type="scientific">Giardia duodenalis assemblage B</name>
    <dbReference type="NCBI Taxonomy" id="1394984"/>
    <lineage>
        <taxon>Eukaryota</taxon>
        <taxon>Metamonada</taxon>
        <taxon>Diplomonadida</taxon>
        <taxon>Hexamitidae</taxon>
        <taxon>Giardiinae</taxon>
        <taxon>Giardia</taxon>
    </lineage>
</organism>
<sequence>MFVSRVGHHPLSTSPFYKRTKEYPLHPAWDAGMSDRFAGLSEDDLHAILPRHDLAASVPAEWPQCITSVYDQNHCGSRWAFSTICADLSTSTLGSH</sequence>
<proteinExistence type="predicted"/>
<dbReference type="InterPro" id="IPR038765">
    <property type="entry name" value="Papain-like_cys_pep_sf"/>
</dbReference>
<dbReference type="VEuPathDB" id="GiardiaDB:QR46_4051"/>
<evidence type="ECO:0008006" key="3">
    <source>
        <dbReference type="Google" id="ProtNLM"/>
    </source>
</evidence>
<evidence type="ECO:0000313" key="2">
    <source>
        <dbReference type="Proteomes" id="UP000070089"/>
    </source>
</evidence>
<comment type="caution">
    <text evidence="1">The sequence shown here is derived from an EMBL/GenBank/DDBJ whole genome shotgun (WGS) entry which is preliminary data.</text>
</comment>
<protein>
    <recommendedName>
        <fullName evidence="3">Peptidase C1A papain C-terminal domain-containing protein</fullName>
    </recommendedName>
</protein>
<dbReference type="SUPFAM" id="SSF54001">
    <property type="entry name" value="Cysteine proteinases"/>
    <property type="match status" value="1"/>
</dbReference>
<name>A0A132NPF3_GIAIN</name>
<dbReference type="AlphaFoldDB" id="A0A132NPF3"/>
<dbReference type="EMBL" id="JXTI01000143">
    <property type="protein sequence ID" value="KWX11993.1"/>
    <property type="molecule type" value="Genomic_DNA"/>
</dbReference>
<accession>A0A132NPF3</accession>
<gene>
    <name evidence="1" type="ORF">QR46_4051</name>
</gene>